<dbReference type="InterPro" id="IPR036457">
    <property type="entry name" value="PPM-type-like_dom_sf"/>
</dbReference>
<dbReference type="Proteomes" id="UP000198577">
    <property type="component" value="Unassembled WGS sequence"/>
</dbReference>
<dbReference type="NCBIfam" id="NF033484">
    <property type="entry name" value="Stp1_PP2C_phos"/>
    <property type="match status" value="1"/>
</dbReference>
<feature type="domain" description="PPM-type phosphatase" evidence="1">
    <location>
        <begin position="18"/>
        <end position="260"/>
    </location>
</feature>
<evidence type="ECO:0000313" key="2">
    <source>
        <dbReference type="EMBL" id="SFQ18053.1"/>
    </source>
</evidence>
<dbReference type="InterPro" id="IPR001932">
    <property type="entry name" value="PPM-type_phosphatase-like_dom"/>
</dbReference>
<dbReference type="Gene3D" id="3.60.40.10">
    <property type="entry name" value="PPM-type phosphatase domain"/>
    <property type="match status" value="1"/>
</dbReference>
<evidence type="ECO:0000313" key="3">
    <source>
        <dbReference type="Proteomes" id="UP000198577"/>
    </source>
</evidence>
<accession>A0A1I5WE64</accession>
<dbReference type="CDD" id="cd00143">
    <property type="entry name" value="PP2Cc"/>
    <property type="match status" value="1"/>
</dbReference>
<dbReference type="InterPro" id="IPR015655">
    <property type="entry name" value="PP2C"/>
</dbReference>
<dbReference type="PROSITE" id="PS51746">
    <property type="entry name" value="PPM_2"/>
    <property type="match status" value="1"/>
</dbReference>
<evidence type="ECO:0000259" key="1">
    <source>
        <dbReference type="PROSITE" id="PS51746"/>
    </source>
</evidence>
<dbReference type="SUPFAM" id="SSF81606">
    <property type="entry name" value="PP2C-like"/>
    <property type="match status" value="1"/>
</dbReference>
<name>A0A1I5WE64_9FIRM</name>
<dbReference type="EMBL" id="FOXR01000016">
    <property type="protein sequence ID" value="SFQ18053.1"/>
    <property type="molecule type" value="Genomic_DNA"/>
</dbReference>
<organism evidence="2 3">
    <name type="scientific">Caldicoprobacter faecalis</name>
    <dbReference type="NCBI Taxonomy" id="937334"/>
    <lineage>
        <taxon>Bacteria</taxon>
        <taxon>Bacillati</taxon>
        <taxon>Bacillota</taxon>
        <taxon>Clostridia</taxon>
        <taxon>Caldicoprobacterales</taxon>
        <taxon>Caldicoprobacteraceae</taxon>
        <taxon>Caldicoprobacter</taxon>
    </lineage>
</organism>
<dbReference type="SMART" id="SM00331">
    <property type="entry name" value="PP2C_SIG"/>
    <property type="match status" value="1"/>
</dbReference>
<keyword evidence="3" id="KW-1185">Reference proteome</keyword>
<dbReference type="STRING" id="937334.SAMN05444406_11619"/>
<dbReference type="AlphaFoldDB" id="A0A1I5WE64"/>
<dbReference type="Pfam" id="PF13672">
    <property type="entry name" value="PP2C_2"/>
    <property type="match status" value="1"/>
</dbReference>
<protein>
    <submittedName>
        <fullName evidence="2">Protein phosphatase</fullName>
    </submittedName>
</protein>
<sequence>MSGLKPVRTRGEGDVRLVFSAYSHPGKVRKNNEDYFFIPTGGTQAKNLMMVADGMGGHNAGDVASRMVVEAIVEYYVENSHRVTSLERAKDFILNSIQQANTKVYNQSQTHPMYKGMGTTLTLAYFFNHRVCIGHVGDSRAYLIRDRAITKITRDHSLVQELLEEGKITQEEMNNHPQKNIITRALGTASQVNADYYEIELKDNDIILLCTDGLSNHVDLNQNVELFYSIESLDEIASILGKKALDDGGVDNVTIVMAKYSCATEKR</sequence>
<dbReference type="RefSeq" id="WP_177206120.1">
    <property type="nucleotide sequence ID" value="NZ_FOXR01000016.1"/>
</dbReference>
<proteinExistence type="predicted"/>
<gene>
    <name evidence="2" type="ORF">SAMN05444406_11619</name>
</gene>
<dbReference type="GO" id="GO:0004722">
    <property type="term" value="F:protein serine/threonine phosphatase activity"/>
    <property type="evidence" value="ECO:0007669"/>
    <property type="project" value="InterPro"/>
</dbReference>
<reference evidence="2 3" key="1">
    <citation type="submission" date="2016-10" db="EMBL/GenBank/DDBJ databases">
        <authorList>
            <person name="de Groot N.N."/>
        </authorList>
    </citation>
    <scope>NUCLEOTIDE SEQUENCE [LARGE SCALE GENOMIC DNA]</scope>
    <source>
        <strain evidence="2 3">DSM 20678</strain>
    </source>
</reference>
<dbReference type="PANTHER" id="PTHR47992">
    <property type="entry name" value="PROTEIN PHOSPHATASE"/>
    <property type="match status" value="1"/>
</dbReference>
<dbReference type="SMART" id="SM00332">
    <property type="entry name" value="PP2Cc"/>
    <property type="match status" value="1"/>
</dbReference>